<feature type="chain" id="PRO_5019077396" description="non-specific serine/threonine protein kinase" evidence="12">
    <location>
        <begin position="20"/>
        <end position="1042"/>
    </location>
</feature>
<keyword evidence="6" id="KW-0067">ATP-binding</keyword>
<organism evidence="14 15">
    <name type="scientific">Trypanosoma conorhini</name>
    <dbReference type="NCBI Taxonomy" id="83891"/>
    <lineage>
        <taxon>Eukaryota</taxon>
        <taxon>Discoba</taxon>
        <taxon>Euglenozoa</taxon>
        <taxon>Kinetoplastea</taxon>
        <taxon>Metakinetoplastina</taxon>
        <taxon>Trypanosomatida</taxon>
        <taxon>Trypanosomatidae</taxon>
        <taxon>Trypanosoma</taxon>
    </lineage>
</organism>
<evidence type="ECO:0000259" key="13">
    <source>
        <dbReference type="PROSITE" id="PS50011"/>
    </source>
</evidence>
<proteinExistence type="inferred from homology"/>
<dbReference type="EC" id="2.7.11.1" evidence="1"/>
<dbReference type="PANTHER" id="PTHR11042">
    <property type="entry name" value="EUKARYOTIC TRANSLATION INITIATION FACTOR 2-ALPHA KINASE EIF2-ALPHA KINASE -RELATED"/>
    <property type="match status" value="1"/>
</dbReference>
<keyword evidence="2" id="KW-0723">Serine/threonine-protein kinase</keyword>
<dbReference type="PROSITE" id="PS50011">
    <property type="entry name" value="PROTEIN_KINASE_DOM"/>
    <property type="match status" value="1"/>
</dbReference>
<dbReference type="Proteomes" id="UP000284403">
    <property type="component" value="Unassembled WGS sequence"/>
</dbReference>
<dbReference type="InterPro" id="IPR000719">
    <property type="entry name" value="Prot_kinase_dom"/>
</dbReference>
<dbReference type="Gene3D" id="1.10.510.10">
    <property type="entry name" value="Transferase(Phosphotransferase) domain 1"/>
    <property type="match status" value="1"/>
</dbReference>
<comment type="similarity">
    <text evidence="8">Belongs to the protein kinase superfamily. Ser/Thr protein kinase family. GCN2 subfamily.</text>
</comment>
<keyword evidence="3 14" id="KW-0808">Transferase</keyword>
<evidence type="ECO:0000256" key="8">
    <source>
        <dbReference type="ARBA" id="ARBA00037982"/>
    </source>
</evidence>
<evidence type="ECO:0000313" key="15">
    <source>
        <dbReference type="Proteomes" id="UP000284403"/>
    </source>
</evidence>
<keyword evidence="4" id="KW-0547">Nucleotide-binding</keyword>
<dbReference type="EMBL" id="MKKU01000365">
    <property type="protein sequence ID" value="RNF14410.1"/>
    <property type="molecule type" value="Genomic_DNA"/>
</dbReference>
<evidence type="ECO:0000256" key="1">
    <source>
        <dbReference type="ARBA" id="ARBA00012513"/>
    </source>
</evidence>
<evidence type="ECO:0000256" key="10">
    <source>
        <dbReference type="ARBA" id="ARBA00048977"/>
    </source>
</evidence>
<feature type="signal peptide" evidence="12">
    <location>
        <begin position="1"/>
        <end position="19"/>
    </location>
</feature>
<evidence type="ECO:0000256" key="6">
    <source>
        <dbReference type="ARBA" id="ARBA00022840"/>
    </source>
</evidence>
<dbReference type="GO" id="GO:0005737">
    <property type="term" value="C:cytoplasm"/>
    <property type="evidence" value="ECO:0007669"/>
    <property type="project" value="TreeGrafter"/>
</dbReference>
<evidence type="ECO:0000313" key="14">
    <source>
        <dbReference type="EMBL" id="RNF14410.1"/>
    </source>
</evidence>
<dbReference type="GO" id="GO:0005634">
    <property type="term" value="C:nucleus"/>
    <property type="evidence" value="ECO:0007669"/>
    <property type="project" value="TreeGrafter"/>
</dbReference>
<evidence type="ECO:0000256" key="9">
    <source>
        <dbReference type="ARBA" id="ARBA00048659"/>
    </source>
</evidence>
<reference evidence="14 15" key="1">
    <citation type="journal article" date="2018" name="BMC Genomics">
        <title>Genomic comparison of Trypanosoma conorhini and Trypanosoma rangeli to Trypanosoma cruzi strains of high and low virulence.</title>
        <authorList>
            <person name="Bradwell K.R."/>
            <person name="Koparde V.N."/>
            <person name="Matveyev A.V."/>
            <person name="Serrano M.G."/>
            <person name="Alves J.M."/>
            <person name="Parikh H."/>
            <person name="Huang B."/>
            <person name="Lee V."/>
            <person name="Espinosa-Alvarez O."/>
            <person name="Ortiz P.A."/>
            <person name="Costa-Martins A.G."/>
            <person name="Teixeira M.M."/>
            <person name="Buck G.A."/>
        </authorList>
    </citation>
    <scope>NUCLEOTIDE SEQUENCE [LARGE SCALE GENOMIC DNA]</scope>
    <source>
        <strain evidence="14 15">025E</strain>
    </source>
</reference>
<sequence>MLDAHLCIRLLLLCLLTLGLPLYGGGARPLAAFAAQVLPQDVDLLRSVETETAGADASAGRPDLQELVPTYRSHPPSMLLLLQKDGKISSYGLDDGNKLWTVDTGGDVLRVEVQQQPRERMIREDPLALPFILEGGLLFTRRCISPFHCRRQTSAECFVSQGSEAETRPDARPDEEEAGSSAQGRCETPLSKLPFPRCYMNLSTLIEKKHVQVGDTDIFVTTSAHIMDVNSDDGKPVPETNFLLTYLHLVRYDFTVHVRRPGEYSWQMNIAQFKLSEKSPLHVSDEDWADDDPLLVSRALQRLLRRGDCGGQGHVTSTKEGDRAGAGRLGPAAVDEGFRKDILAEQLMFRETDQNNYVLWSKLKHAALWSSAVSPLSTVVSAFVWQADTGRVQSLPIYRVEAITSITDAVEPLEREGADPFYLPVSVNSEPRRDKHPLNTHRFPTTWEFDIVADEAELRELQNSYQQCSWIYGCDDSAGNVPNNSPNDSNSKTSSQLALVRWLPLSHADTGNTLLLLFNFFCGLISCVSALLSVGFRWYLWNATGVGPDAFVDRIGNPSGPGSSKLKPLHRSFTLQPSGRLMAATPGNLTRSHTPEAPLSSTSLTLFQDPGMLPPSKSSMIRAKSMHHVDSWWKYSGDDDASLSDRPSSASPIPHNSHVSPQLFELQFQTAEKIGSGAEGSVFRVKHQFTGVSYAVKAIRIPDDNEIYIQEAMLHSGFDSVNVVRFFNAWIERVPQKFAEKFGLLRRDDTTDNLFADTVDTLDDKQLTEPTSSDACYTVLFIQTEWFGRGTLADHFVRRKSFTRVDNLTHLLQISEGLQYLHSQCVVHCDLKPRNIFMSDSGIMKIGDFGLSKKNRTRSCMLCEDAGGFTSASCTSAEEHSLPACTPLYCSPEQKRGEAATAASDIYSLGLIALEFYCEFTTQHERYLTLGAARQGVFPKEFVERYPAEKLLVQEMLSEDEDRRPAMKNIVKFLRQEINVEEGKNAVTTRSISLSPIRGHDSPNPGSPLYPSDHGELVTRVAPTFTRLSLSSLESAAFAHSN</sequence>
<dbReference type="InterPro" id="IPR011009">
    <property type="entry name" value="Kinase-like_dom_sf"/>
</dbReference>
<dbReference type="OrthoDB" id="341578at2759"/>
<evidence type="ECO:0000256" key="5">
    <source>
        <dbReference type="ARBA" id="ARBA00022777"/>
    </source>
</evidence>
<dbReference type="GeneID" id="40319463"/>
<dbReference type="SMART" id="SM00220">
    <property type="entry name" value="S_TKc"/>
    <property type="match status" value="1"/>
</dbReference>
<accession>A0A422P9N9</accession>
<feature type="region of interest" description="Disordered" evidence="11">
    <location>
        <begin position="158"/>
        <end position="188"/>
    </location>
</feature>
<evidence type="ECO:0000256" key="3">
    <source>
        <dbReference type="ARBA" id="ARBA00022679"/>
    </source>
</evidence>
<dbReference type="SUPFAM" id="SSF56112">
    <property type="entry name" value="Protein kinase-like (PK-like)"/>
    <property type="match status" value="1"/>
</dbReference>
<keyword evidence="5" id="KW-0418">Kinase</keyword>
<gene>
    <name evidence="14" type="ORF">Tco025E_05852</name>
</gene>
<protein>
    <recommendedName>
        <fullName evidence="1">non-specific serine/threonine protein kinase</fullName>
        <ecNumber evidence="1">2.7.11.1</ecNumber>
    </recommendedName>
</protein>
<dbReference type="RefSeq" id="XP_029227139.1">
    <property type="nucleotide sequence ID" value="XM_029372742.1"/>
</dbReference>
<dbReference type="GO" id="GO:0004694">
    <property type="term" value="F:eukaryotic translation initiation factor 2alpha kinase activity"/>
    <property type="evidence" value="ECO:0007669"/>
    <property type="project" value="TreeGrafter"/>
</dbReference>
<keyword evidence="15" id="KW-1185">Reference proteome</keyword>
<evidence type="ECO:0000256" key="12">
    <source>
        <dbReference type="SAM" id="SignalP"/>
    </source>
</evidence>
<comment type="caution">
    <text evidence="14">The sequence shown here is derived from an EMBL/GenBank/DDBJ whole genome shotgun (WGS) entry which is preliminary data.</text>
</comment>
<dbReference type="Pfam" id="PF00069">
    <property type="entry name" value="Pkinase"/>
    <property type="match status" value="1"/>
</dbReference>
<dbReference type="PANTHER" id="PTHR11042:SF160">
    <property type="entry name" value="EUKARYOTIC TRANSLATION INITIATION FACTOR 2-ALPHA KINASE 1"/>
    <property type="match status" value="1"/>
</dbReference>
<comment type="catalytic activity">
    <reaction evidence="10">
        <text>L-seryl-[protein] + ATP = O-phospho-L-seryl-[protein] + ADP + H(+)</text>
        <dbReference type="Rhea" id="RHEA:17989"/>
        <dbReference type="Rhea" id="RHEA-COMP:9863"/>
        <dbReference type="Rhea" id="RHEA-COMP:11604"/>
        <dbReference type="ChEBI" id="CHEBI:15378"/>
        <dbReference type="ChEBI" id="CHEBI:29999"/>
        <dbReference type="ChEBI" id="CHEBI:30616"/>
        <dbReference type="ChEBI" id="CHEBI:83421"/>
        <dbReference type="ChEBI" id="CHEBI:456216"/>
        <dbReference type="EC" id="2.7.11.1"/>
    </reaction>
    <physiologicalReaction direction="left-to-right" evidence="10">
        <dbReference type="Rhea" id="RHEA:17990"/>
    </physiologicalReaction>
</comment>
<evidence type="ECO:0000256" key="2">
    <source>
        <dbReference type="ARBA" id="ARBA00022527"/>
    </source>
</evidence>
<dbReference type="CDD" id="cd13996">
    <property type="entry name" value="STKc_EIF2AK"/>
    <property type="match status" value="1"/>
</dbReference>
<dbReference type="InterPro" id="IPR050339">
    <property type="entry name" value="CC_SR_Kinase"/>
</dbReference>
<dbReference type="PROSITE" id="PS00108">
    <property type="entry name" value="PROTEIN_KINASE_ST"/>
    <property type="match status" value="1"/>
</dbReference>
<evidence type="ECO:0000256" key="7">
    <source>
        <dbReference type="ARBA" id="ARBA00023193"/>
    </source>
</evidence>
<keyword evidence="7" id="KW-0652">Protein synthesis inhibitor</keyword>
<dbReference type="Gene3D" id="3.30.200.20">
    <property type="entry name" value="Phosphorylase Kinase, domain 1"/>
    <property type="match status" value="1"/>
</dbReference>
<keyword evidence="12" id="KW-0732">Signal</keyword>
<feature type="domain" description="Protein kinase" evidence="13">
    <location>
        <begin position="668"/>
        <end position="978"/>
    </location>
</feature>
<dbReference type="AlphaFoldDB" id="A0A422P9N9"/>
<evidence type="ECO:0000256" key="11">
    <source>
        <dbReference type="SAM" id="MobiDB-lite"/>
    </source>
</evidence>
<evidence type="ECO:0000256" key="4">
    <source>
        <dbReference type="ARBA" id="ARBA00022741"/>
    </source>
</evidence>
<name>A0A422P9N9_9TRYP</name>
<dbReference type="InterPro" id="IPR008271">
    <property type="entry name" value="Ser/Thr_kinase_AS"/>
</dbReference>
<comment type="catalytic activity">
    <reaction evidence="9">
        <text>L-threonyl-[protein] + ATP = O-phospho-L-threonyl-[protein] + ADP + H(+)</text>
        <dbReference type="Rhea" id="RHEA:46608"/>
        <dbReference type="Rhea" id="RHEA-COMP:11060"/>
        <dbReference type="Rhea" id="RHEA-COMP:11605"/>
        <dbReference type="ChEBI" id="CHEBI:15378"/>
        <dbReference type="ChEBI" id="CHEBI:30013"/>
        <dbReference type="ChEBI" id="CHEBI:30616"/>
        <dbReference type="ChEBI" id="CHEBI:61977"/>
        <dbReference type="ChEBI" id="CHEBI:456216"/>
        <dbReference type="EC" id="2.7.11.1"/>
    </reaction>
    <physiologicalReaction direction="left-to-right" evidence="9">
        <dbReference type="Rhea" id="RHEA:46609"/>
    </physiologicalReaction>
</comment>
<dbReference type="GO" id="GO:0005524">
    <property type="term" value="F:ATP binding"/>
    <property type="evidence" value="ECO:0007669"/>
    <property type="project" value="UniProtKB-KW"/>
</dbReference>
<dbReference type="GO" id="GO:0017148">
    <property type="term" value="P:negative regulation of translation"/>
    <property type="evidence" value="ECO:0007669"/>
    <property type="project" value="UniProtKB-KW"/>
</dbReference>